<dbReference type="PRINTS" id="PR00724">
    <property type="entry name" value="CRBOXYPTASEC"/>
</dbReference>
<comment type="similarity">
    <text evidence="1">Belongs to the peptidase S10 family.</text>
</comment>
<evidence type="ECO:0000256" key="6">
    <source>
        <dbReference type="SAM" id="MobiDB-lite"/>
    </source>
</evidence>
<evidence type="ECO:0000256" key="1">
    <source>
        <dbReference type="ARBA" id="ARBA00009431"/>
    </source>
</evidence>
<evidence type="ECO:0000313" key="9">
    <source>
        <dbReference type="Proteomes" id="UP001303373"/>
    </source>
</evidence>
<keyword evidence="4" id="KW-0378">Hydrolase</keyword>
<dbReference type="GO" id="GO:0006508">
    <property type="term" value="P:proteolysis"/>
    <property type="evidence" value="ECO:0007669"/>
    <property type="project" value="UniProtKB-KW"/>
</dbReference>
<protein>
    <submittedName>
        <fullName evidence="8">Carboxypeptidase S1-like B</fullName>
    </submittedName>
</protein>
<feature type="compositionally biased region" description="Low complexity" evidence="6">
    <location>
        <begin position="545"/>
        <end position="556"/>
    </location>
</feature>
<evidence type="ECO:0000256" key="4">
    <source>
        <dbReference type="ARBA" id="ARBA00022801"/>
    </source>
</evidence>
<evidence type="ECO:0000256" key="3">
    <source>
        <dbReference type="ARBA" id="ARBA00022670"/>
    </source>
</evidence>
<dbReference type="GO" id="GO:0004185">
    <property type="term" value="F:serine-type carboxypeptidase activity"/>
    <property type="evidence" value="ECO:0007669"/>
    <property type="project" value="InterPro"/>
</dbReference>
<dbReference type="Proteomes" id="UP001303373">
    <property type="component" value="Chromosome 12"/>
</dbReference>
<dbReference type="Pfam" id="PF00450">
    <property type="entry name" value="Peptidase_S10"/>
    <property type="match status" value="1"/>
</dbReference>
<evidence type="ECO:0000313" key="8">
    <source>
        <dbReference type="EMBL" id="WPH04138.1"/>
    </source>
</evidence>
<feature type="chain" id="PRO_5042870007" evidence="7">
    <location>
        <begin position="20"/>
        <end position="575"/>
    </location>
</feature>
<dbReference type="PANTHER" id="PTHR11802:SF64">
    <property type="entry name" value="CARBOXYPEPTIDASE"/>
    <property type="match status" value="1"/>
</dbReference>
<reference evidence="8 9" key="1">
    <citation type="submission" date="2023-11" db="EMBL/GenBank/DDBJ databases">
        <title>An acidophilic fungus is an integral part of prey digestion in a carnivorous sundew plant.</title>
        <authorList>
            <person name="Tsai I.J."/>
        </authorList>
    </citation>
    <scope>NUCLEOTIDE SEQUENCE [LARGE SCALE GENOMIC DNA]</scope>
    <source>
        <strain evidence="8">169a</strain>
    </source>
</reference>
<name>A0AAQ3RDX9_9PEZI</name>
<evidence type="ECO:0000256" key="5">
    <source>
        <dbReference type="ARBA" id="ARBA00023180"/>
    </source>
</evidence>
<feature type="region of interest" description="Disordered" evidence="6">
    <location>
        <begin position="545"/>
        <end position="575"/>
    </location>
</feature>
<feature type="signal peptide" evidence="7">
    <location>
        <begin position="1"/>
        <end position="19"/>
    </location>
</feature>
<proteinExistence type="inferred from homology"/>
<keyword evidence="5" id="KW-0325">Glycoprotein</keyword>
<dbReference type="PANTHER" id="PTHR11802">
    <property type="entry name" value="SERINE PROTEASE FAMILY S10 SERINE CARBOXYPEPTIDASE"/>
    <property type="match status" value="1"/>
</dbReference>
<gene>
    <name evidence="8" type="ORF">R9X50_00702400</name>
</gene>
<sequence length="575" mass="63493">MRSYFLSGIAILATKGVSAQFVSPPTDLKTAKGYLDLPVRYKQVPEGICELTPGVKSYSGYVDIEQDQHSFFWFFEARNGNPKDAPLTVWINGGPGSSSMLGLFQENGPCRLDADGNPYSNPYAWNNVSNMIFIDQPTQTGFSYSKAISGYTTAAGSIVQLPNATCPDYAENCATYSAPIFADTANSTAAAAPAMWKTLQGFMGAFPQYSRKEFAFATESFGGHYGPIFNEYIKTQNEKIRHGELHGAHHIDLKTVLIGNGWYDPLIQYAAFYNFSLENTYDLKFFNDSIQTMMYQNMYGTGNCYDQTVNCYKNGIDDACAAADSFCYDTVEAVLDRYTGRDEYDIREFSTDANPDPFPPTFFEAYLNTPKVQQAIGAFVNFTGATTVGTAFAATGDDDREDGTIEALSKLVEQGVYVIMYFGDADYICNWIGGEVVAEKVNAPDYCNAGYVNITTSDDIVHGQVKQAGHFAFARIYESGHEVPFYQPVIALEMFERALQGRDIATGKHSVWRSGYKTVGSVKSTYREGNGTVQFEPVDASATYNTTTNQPNPVVNGTASGQEKKREVLFRPNRK</sequence>
<organism evidence="8 9">
    <name type="scientific">Acrodontium crateriforme</name>
    <dbReference type="NCBI Taxonomy" id="150365"/>
    <lineage>
        <taxon>Eukaryota</taxon>
        <taxon>Fungi</taxon>
        <taxon>Dikarya</taxon>
        <taxon>Ascomycota</taxon>
        <taxon>Pezizomycotina</taxon>
        <taxon>Dothideomycetes</taxon>
        <taxon>Dothideomycetidae</taxon>
        <taxon>Mycosphaerellales</taxon>
        <taxon>Teratosphaeriaceae</taxon>
        <taxon>Acrodontium</taxon>
    </lineage>
</organism>
<evidence type="ECO:0000256" key="2">
    <source>
        <dbReference type="ARBA" id="ARBA00022645"/>
    </source>
</evidence>
<evidence type="ECO:0000256" key="7">
    <source>
        <dbReference type="SAM" id="SignalP"/>
    </source>
</evidence>
<dbReference type="Gene3D" id="3.40.50.1820">
    <property type="entry name" value="alpha/beta hydrolase"/>
    <property type="match status" value="1"/>
</dbReference>
<dbReference type="InterPro" id="IPR029058">
    <property type="entry name" value="AB_hydrolase_fold"/>
</dbReference>
<keyword evidence="9" id="KW-1185">Reference proteome</keyword>
<keyword evidence="2 8" id="KW-0121">Carboxypeptidase</keyword>
<dbReference type="SUPFAM" id="SSF53474">
    <property type="entry name" value="alpha/beta-Hydrolases"/>
    <property type="match status" value="1"/>
</dbReference>
<dbReference type="EMBL" id="CP138591">
    <property type="protein sequence ID" value="WPH04138.1"/>
    <property type="molecule type" value="Genomic_DNA"/>
</dbReference>
<accession>A0AAQ3RDX9</accession>
<keyword evidence="7" id="KW-0732">Signal</keyword>
<dbReference type="AlphaFoldDB" id="A0AAQ3RDX9"/>
<dbReference type="GO" id="GO:0000324">
    <property type="term" value="C:fungal-type vacuole"/>
    <property type="evidence" value="ECO:0007669"/>
    <property type="project" value="TreeGrafter"/>
</dbReference>
<dbReference type="InterPro" id="IPR001563">
    <property type="entry name" value="Peptidase_S10"/>
</dbReference>
<keyword evidence="3" id="KW-0645">Protease</keyword>